<reference evidence="4" key="1">
    <citation type="submission" date="2016-10" db="EMBL/GenBank/DDBJ databases">
        <authorList>
            <person name="Varghese N."/>
            <person name="Submissions S."/>
        </authorList>
    </citation>
    <scope>NUCLEOTIDE SEQUENCE [LARGE SCALE GENOMIC DNA]</scope>
    <source>
        <strain evidence="4">CGMCC 1.9127</strain>
    </source>
</reference>
<organism evidence="3 4">
    <name type="scientific">Colwellia chukchiensis</name>
    <dbReference type="NCBI Taxonomy" id="641665"/>
    <lineage>
        <taxon>Bacteria</taxon>
        <taxon>Pseudomonadati</taxon>
        <taxon>Pseudomonadota</taxon>
        <taxon>Gammaproteobacteria</taxon>
        <taxon>Alteromonadales</taxon>
        <taxon>Colwelliaceae</taxon>
        <taxon>Colwellia</taxon>
    </lineage>
</organism>
<dbReference type="AlphaFoldDB" id="A0A1H7MIS9"/>
<dbReference type="Pfam" id="PF00111">
    <property type="entry name" value="Fer2"/>
    <property type="match status" value="1"/>
</dbReference>
<dbReference type="InterPro" id="IPR036010">
    <property type="entry name" value="2Fe-2S_ferredoxin-like_sf"/>
</dbReference>
<dbReference type="Gene3D" id="3.10.20.30">
    <property type="match status" value="1"/>
</dbReference>
<evidence type="ECO:0000313" key="3">
    <source>
        <dbReference type="EMBL" id="SEL10517.1"/>
    </source>
</evidence>
<proteinExistence type="predicted"/>
<dbReference type="CDD" id="cd00207">
    <property type="entry name" value="fer2"/>
    <property type="match status" value="1"/>
</dbReference>
<keyword evidence="4" id="KW-1185">Reference proteome</keyword>
<keyword evidence="1" id="KW-0830">Ubiquinone</keyword>
<accession>A0A1H7MIS9</accession>
<protein>
    <submittedName>
        <fullName evidence="3">Ferredoxin</fullName>
    </submittedName>
</protein>
<dbReference type="RefSeq" id="WP_085284693.1">
    <property type="nucleotide sequence ID" value="NZ_FOBI01000006.1"/>
</dbReference>
<sequence length="83" mass="9263">MNIKLADRDSTIESLPGLTILETLEVNNIQAPYHCRDGFCGACRANLEKGEIKYKLEPLANIRDGEFLTCCSTPISDIEINFD</sequence>
<evidence type="ECO:0000313" key="4">
    <source>
        <dbReference type="Proteomes" id="UP000199297"/>
    </source>
</evidence>
<dbReference type="Proteomes" id="UP000199297">
    <property type="component" value="Unassembled WGS sequence"/>
</dbReference>
<dbReference type="NCBIfam" id="NF007985">
    <property type="entry name" value="PRK10713.1"/>
    <property type="match status" value="1"/>
</dbReference>
<dbReference type="InterPro" id="IPR012675">
    <property type="entry name" value="Beta-grasp_dom_sf"/>
</dbReference>
<dbReference type="STRING" id="641665.GCA_002104455_03179"/>
<feature type="domain" description="2Fe-2S ferredoxin-type" evidence="2">
    <location>
        <begin position="1"/>
        <end position="83"/>
    </location>
</feature>
<dbReference type="GO" id="GO:0051537">
    <property type="term" value="F:2 iron, 2 sulfur cluster binding"/>
    <property type="evidence" value="ECO:0007669"/>
    <property type="project" value="InterPro"/>
</dbReference>
<dbReference type="PROSITE" id="PS00197">
    <property type="entry name" value="2FE2S_FER_1"/>
    <property type="match status" value="1"/>
</dbReference>
<name>A0A1H7MIS9_9GAMM</name>
<dbReference type="InterPro" id="IPR001041">
    <property type="entry name" value="2Fe-2S_ferredoxin-type"/>
</dbReference>
<evidence type="ECO:0000259" key="2">
    <source>
        <dbReference type="PROSITE" id="PS51085"/>
    </source>
</evidence>
<evidence type="ECO:0000256" key="1">
    <source>
        <dbReference type="ARBA" id="ARBA00023075"/>
    </source>
</evidence>
<dbReference type="SUPFAM" id="SSF54292">
    <property type="entry name" value="2Fe-2S ferredoxin-like"/>
    <property type="match status" value="1"/>
</dbReference>
<dbReference type="InterPro" id="IPR006058">
    <property type="entry name" value="2Fe2S_fd_BS"/>
</dbReference>
<dbReference type="EMBL" id="FOBI01000006">
    <property type="protein sequence ID" value="SEL10517.1"/>
    <property type="molecule type" value="Genomic_DNA"/>
</dbReference>
<gene>
    <name evidence="3" type="ORF">SAMN05216262_1062</name>
</gene>
<dbReference type="OrthoDB" id="9796486at2"/>
<dbReference type="PROSITE" id="PS51085">
    <property type="entry name" value="2FE2S_FER_2"/>
    <property type="match status" value="1"/>
</dbReference>